<dbReference type="InterPro" id="IPR011009">
    <property type="entry name" value="Kinase-like_dom_sf"/>
</dbReference>
<keyword evidence="6" id="KW-0418">Kinase</keyword>
<keyword evidence="1 3" id="KW-0547">Nucleotide-binding</keyword>
<evidence type="ECO:0000313" key="7">
    <source>
        <dbReference type="Proteomes" id="UP000001542"/>
    </source>
</evidence>
<evidence type="ECO:0000256" key="3">
    <source>
        <dbReference type="PROSITE-ProRule" id="PRU10141"/>
    </source>
</evidence>
<protein>
    <submittedName>
        <fullName evidence="6">AGC family protein kinase</fullName>
    </submittedName>
</protein>
<evidence type="ECO:0000256" key="1">
    <source>
        <dbReference type="ARBA" id="ARBA00022741"/>
    </source>
</evidence>
<dbReference type="SMART" id="SM00220">
    <property type="entry name" value="S_TKc"/>
    <property type="match status" value="1"/>
</dbReference>
<dbReference type="InParanoid" id="A2ER29"/>
<dbReference type="VEuPathDB" id="TrichDB:TVAG_016910"/>
<dbReference type="PANTHER" id="PTHR24362:SF309">
    <property type="entry name" value="PROTEIN KINASE DOMAIN-CONTAINING PROTEIN"/>
    <property type="match status" value="1"/>
</dbReference>
<dbReference type="AlphaFoldDB" id="A2ER29"/>
<dbReference type="SMR" id="A2ER29"/>
<reference evidence="6" key="2">
    <citation type="journal article" date="2007" name="Science">
        <title>Draft genome sequence of the sexually transmitted pathogen Trichomonas vaginalis.</title>
        <authorList>
            <person name="Carlton J.M."/>
            <person name="Hirt R.P."/>
            <person name="Silva J.C."/>
            <person name="Delcher A.L."/>
            <person name="Schatz M."/>
            <person name="Zhao Q."/>
            <person name="Wortman J.R."/>
            <person name="Bidwell S.L."/>
            <person name="Alsmark U.C.M."/>
            <person name="Besteiro S."/>
            <person name="Sicheritz-Ponten T."/>
            <person name="Noel C.J."/>
            <person name="Dacks J.B."/>
            <person name="Foster P.G."/>
            <person name="Simillion C."/>
            <person name="Van de Peer Y."/>
            <person name="Miranda-Saavedra D."/>
            <person name="Barton G.J."/>
            <person name="Westrop G.D."/>
            <person name="Mueller S."/>
            <person name="Dessi D."/>
            <person name="Fiori P.L."/>
            <person name="Ren Q."/>
            <person name="Paulsen I."/>
            <person name="Zhang H."/>
            <person name="Bastida-Corcuera F.D."/>
            <person name="Simoes-Barbosa A."/>
            <person name="Brown M.T."/>
            <person name="Hayes R.D."/>
            <person name="Mukherjee M."/>
            <person name="Okumura C.Y."/>
            <person name="Schneider R."/>
            <person name="Smith A.J."/>
            <person name="Vanacova S."/>
            <person name="Villalvazo M."/>
            <person name="Haas B.J."/>
            <person name="Pertea M."/>
            <person name="Feldblyum T.V."/>
            <person name="Utterback T.R."/>
            <person name="Shu C.L."/>
            <person name="Osoegawa K."/>
            <person name="de Jong P.J."/>
            <person name="Hrdy I."/>
            <person name="Horvathova L."/>
            <person name="Zubacova Z."/>
            <person name="Dolezal P."/>
            <person name="Malik S.B."/>
            <person name="Logsdon J.M. Jr."/>
            <person name="Henze K."/>
            <person name="Gupta A."/>
            <person name="Wang C.C."/>
            <person name="Dunne R.L."/>
            <person name="Upcroft J.A."/>
            <person name="Upcroft P."/>
            <person name="White O."/>
            <person name="Salzberg S.L."/>
            <person name="Tang P."/>
            <person name="Chiu C.-H."/>
            <person name="Lee Y.-S."/>
            <person name="Embley T.M."/>
            <person name="Coombs G.H."/>
            <person name="Mottram J.C."/>
            <person name="Tachezy J."/>
            <person name="Fraser-Liggett C.M."/>
            <person name="Johnson P.J."/>
        </authorList>
    </citation>
    <scope>NUCLEOTIDE SEQUENCE [LARGE SCALE GENOMIC DNA]</scope>
    <source>
        <strain evidence="6">G3</strain>
    </source>
</reference>
<keyword evidence="6" id="KW-0808">Transferase</keyword>
<feature type="domain" description="Protein kinase" evidence="5">
    <location>
        <begin position="20"/>
        <end position="273"/>
    </location>
</feature>
<name>A2ER29_TRIV3</name>
<evidence type="ECO:0000256" key="2">
    <source>
        <dbReference type="ARBA" id="ARBA00022840"/>
    </source>
</evidence>
<accession>A2ER29</accession>
<dbReference type="InterPro" id="IPR017441">
    <property type="entry name" value="Protein_kinase_ATP_BS"/>
</dbReference>
<keyword evidence="4" id="KW-0723">Serine/threonine-protein kinase</keyword>
<dbReference type="PROSITE" id="PS00107">
    <property type="entry name" value="PROTEIN_KINASE_ATP"/>
    <property type="match status" value="1"/>
</dbReference>
<keyword evidence="7" id="KW-1185">Reference proteome</keyword>
<dbReference type="STRING" id="5722.A2ER29"/>
<evidence type="ECO:0000259" key="5">
    <source>
        <dbReference type="PROSITE" id="PS50011"/>
    </source>
</evidence>
<proteinExistence type="inferred from homology"/>
<dbReference type="Pfam" id="PF00069">
    <property type="entry name" value="Pkinase"/>
    <property type="match status" value="1"/>
</dbReference>
<feature type="binding site" evidence="3">
    <location>
        <position position="49"/>
    </location>
    <ligand>
        <name>ATP</name>
        <dbReference type="ChEBI" id="CHEBI:30616"/>
    </ligand>
</feature>
<gene>
    <name evidence="6" type="ORF">TVAG_016910</name>
</gene>
<sequence>MDAPYIDVEAARIALEKRGYILIDIIGYGGFANVFKVYSQHFKQYFAAKVCYIGSDAVTQNLQSFMAEVGALSKIYHSSVINIYSYFDDNSYLFIILDYCPNGSVLDYIKTHPHIETSLIFDWLVQTTEGLVACHNIGISHRDIKPSNLLIDSYNRIKIGDFGLAVIAEKSQMIARFGGSPIFYSPEMVMKKKFDPFKADVWALGITFYRLIFGKIPYTAKSNDELVEQIKCGRIIIPATCDAKLSVVLEMILKPNPDERPTAADVLQLLKYIRPQKKAQFLVPFAVRRSSNKFKSQTLESKTFSHKLPTLSRRRNSAFVDDN</sequence>
<dbReference type="InterPro" id="IPR008271">
    <property type="entry name" value="Ser/Thr_kinase_AS"/>
</dbReference>
<dbReference type="PANTHER" id="PTHR24362">
    <property type="entry name" value="SERINE/THREONINE-PROTEIN KINASE NEK"/>
    <property type="match status" value="1"/>
</dbReference>
<dbReference type="SUPFAM" id="SSF56112">
    <property type="entry name" value="Protein kinase-like (PK-like)"/>
    <property type="match status" value="1"/>
</dbReference>
<reference evidence="6" key="1">
    <citation type="submission" date="2006-10" db="EMBL/GenBank/DDBJ databases">
        <authorList>
            <person name="Amadeo P."/>
            <person name="Zhao Q."/>
            <person name="Wortman J."/>
            <person name="Fraser-Liggett C."/>
            <person name="Carlton J."/>
        </authorList>
    </citation>
    <scope>NUCLEOTIDE SEQUENCE</scope>
    <source>
        <strain evidence="6">G3</strain>
    </source>
</reference>
<dbReference type="Gene3D" id="1.10.510.10">
    <property type="entry name" value="Transferase(Phosphotransferase) domain 1"/>
    <property type="match status" value="1"/>
</dbReference>
<dbReference type="OrthoDB" id="1668230at2759"/>
<dbReference type="PROSITE" id="PS50011">
    <property type="entry name" value="PROTEIN_KINASE_DOM"/>
    <property type="match status" value="1"/>
</dbReference>
<dbReference type="InterPro" id="IPR000719">
    <property type="entry name" value="Prot_kinase_dom"/>
</dbReference>
<dbReference type="KEGG" id="tva:4762784"/>
<dbReference type="EMBL" id="DS113462">
    <property type="protein sequence ID" value="EAY04919.1"/>
    <property type="molecule type" value="Genomic_DNA"/>
</dbReference>
<dbReference type="GO" id="GO:0005524">
    <property type="term" value="F:ATP binding"/>
    <property type="evidence" value="ECO:0007669"/>
    <property type="project" value="UniProtKB-UniRule"/>
</dbReference>
<dbReference type="PROSITE" id="PS00108">
    <property type="entry name" value="PROTEIN_KINASE_ST"/>
    <property type="match status" value="1"/>
</dbReference>
<dbReference type="GO" id="GO:0004674">
    <property type="term" value="F:protein serine/threonine kinase activity"/>
    <property type="evidence" value="ECO:0007669"/>
    <property type="project" value="UniProtKB-KW"/>
</dbReference>
<dbReference type="Proteomes" id="UP000001542">
    <property type="component" value="Unassembled WGS sequence"/>
</dbReference>
<organism evidence="6 7">
    <name type="scientific">Trichomonas vaginalis (strain ATCC PRA-98 / G3)</name>
    <dbReference type="NCBI Taxonomy" id="412133"/>
    <lineage>
        <taxon>Eukaryota</taxon>
        <taxon>Metamonada</taxon>
        <taxon>Parabasalia</taxon>
        <taxon>Trichomonadida</taxon>
        <taxon>Trichomonadidae</taxon>
        <taxon>Trichomonas</taxon>
    </lineage>
</organism>
<dbReference type="RefSeq" id="XP_001317142.1">
    <property type="nucleotide sequence ID" value="XM_001317107.1"/>
</dbReference>
<evidence type="ECO:0000313" key="6">
    <source>
        <dbReference type="EMBL" id="EAY04919.1"/>
    </source>
</evidence>
<evidence type="ECO:0000256" key="4">
    <source>
        <dbReference type="RuleBase" id="RU000304"/>
    </source>
</evidence>
<dbReference type="VEuPathDB" id="TrichDB:TVAGG3_0535090"/>
<keyword evidence="2 3" id="KW-0067">ATP-binding</keyword>
<dbReference type="eggNOG" id="KOG0575">
    <property type="taxonomic scope" value="Eukaryota"/>
</dbReference>
<comment type="similarity">
    <text evidence="4">Belongs to the protein kinase superfamily.</text>
</comment>